<evidence type="ECO:0000256" key="5">
    <source>
        <dbReference type="ARBA" id="ARBA00023163"/>
    </source>
</evidence>
<dbReference type="PROSITE" id="PS50995">
    <property type="entry name" value="HTH_MARR_2"/>
    <property type="match status" value="1"/>
</dbReference>
<dbReference type="GO" id="GO:0005737">
    <property type="term" value="C:cytoplasm"/>
    <property type="evidence" value="ECO:0007669"/>
    <property type="project" value="UniProtKB-SubCell"/>
</dbReference>
<dbReference type="PANTHER" id="PTHR33164:SF5">
    <property type="entry name" value="ORGANIC HYDROPEROXIDE RESISTANCE TRANSCRIPTIONAL REGULATOR"/>
    <property type="match status" value="1"/>
</dbReference>
<evidence type="ECO:0000313" key="8">
    <source>
        <dbReference type="Proteomes" id="UP000431744"/>
    </source>
</evidence>
<evidence type="ECO:0000256" key="2">
    <source>
        <dbReference type="ARBA" id="ARBA00022490"/>
    </source>
</evidence>
<feature type="domain" description="HTH marR-type" evidence="6">
    <location>
        <begin position="21"/>
        <end position="151"/>
    </location>
</feature>
<dbReference type="InterPro" id="IPR036388">
    <property type="entry name" value="WH-like_DNA-bd_sf"/>
</dbReference>
<keyword evidence="2" id="KW-0963">Cytoplasm</keyword>
<keyword evidence="3" id="KW-0805">Transcription regulation</keyword>
<dbReference type="SMART" id="SM00347">
    <property type="entry name" value="HTH_MARR"/>
    <property type="match status" value="1"/>
</dbReference>
<dbReference type="GO" id="GO:0003677">
    <property type="term" value="F:DNA binding"/>
    <property type="evidence" value="ECO:0007669"/>
    <property type="project" value="UniProtKB-KW"/>
</dbReference>
<dbReference type="Pfam" id="PF22381">
    <property type="entry name" value="Staph_reg_Sar_Rot"/>
    <property type="match status" value="1"/>
</dbReference>
<keyword evidence="8" id="KW-1185">Reference proteome</keyword>
<dbReference type="InterPro" id="IPR036390">
    <property type="entry name" value="WH_DNA-bd_sf"/>
</dbReference>
<dbReference type="InterPro" id="IPR000835">
    <property type="entry name" value="HTH_MarR-typ"/>
</dbReference>
<dbReference type="SUPFAM" id="SSF46785">
    <property type="entry name" value="Winged helix' DNA-binding domain"/>
    <property type="match status" value="1"/>
</dbReference>
<evidence type="ECO:0000256" key="1">
    <source>
        <dbReference type="ARBA" id="ARBA00004496"/>
    </source>
</evidence>
<dbReference type="PANTHER" id="PTHR33164">
    <property type="entry name" value="TRANSCRIPTIONAL REGULATOR, MARR FAMILY"/>
    <property type="match status" value="1"/>
</dbReference>
<sequence>MTAPTSEPDADADADELLRLENQVCFALVRAARNIVAIYRPILEPLGLTHPQYLVMLALWEQSPRSLGELAQELAMEPATLSPLVKRLETQSLVTRSRRAADERVLEIALTQEGRELRQQAFRVPVRVLEEVGVDMEDLEELRQGLAPFADRRGRDEGSARAS</sequence>
<evidence type="ECO:0000256" key="3">
    <source>
        <dbReference type="ARBA" id="ARBA00023015"/>
    </source>
</evidence>
<protein>
    <submittedName>
        <fullName evidence="7">MarR family transcriptional regulator</fullName>
    </submittedName>
</protein>
<keyword evidence="5" id="KW-0804">Transcription</keyword>
<accession>A0A6H9WV30</accession>
<evidence type="ECO:0000259" key="6">
    <source>
        <dbReference type="PROSITE" id="PS50995"/>
    </source>
</evidence>
<comment type="caution">
    <text evidence="7">The sequence shown here is derived from an EMBL/GenBank/DDBJ whole genome shotgun (WGS) entry which is preliminary data.</text>
</comment>
<dbReference type="GO" id="GO:0003700">
    <property type="term" value="F:DNA-binding transcription factor activity"/>
    <property type="evidence" value="ECO:0007669"/>
    <property type="project" value="InterPro"/>
</dbReference>
<gene>
    <name evidence="7" type="ORF">F8O04_09340</name>
</gene>
<comment type="subcellular location">
    <subcellularLocation>
        <location evidence="1">Cytoplasm</location>
    </subcellularLocation>
</comment>
<dbReference type="InterPro" id="IPR055166">
    <property type="entry name" value="Transc_reg_Sar_Rot_HTH"/>
</dbReference>
<dbReference type="OrthoDB" id="9806864at2"/>
<name>A0A6H9WV30_9MICO</name>
<dbReference type="GO" id="GO:0006950">
    <property type="term" value="P:response to stress"/>
    <property type="evidence" value="ECO:0007669"/>
    <property type="project" value="TreeGrafter"/>
</dbReference>
<dbReference type="RefSeq" id="WP_158028949.1">
    <property type="nucleotide sequence ID" value="NZ_BMHG01000001.1"/>
</dbReference>
<dbReference type="Proteomes" id="UP000431744">
    <property type="component" value="Unassembled WGS sequence"/>
</dbReference>
<evidence type="ECO:0000256" key="4">
    <source>
        <dbReference type="ARBA" id="ARBA00023125"/>
    </source>
</evidence>
<evidence type="ECO:0000313" key="7">
    <source>
        <dbReference type="EMBL" id="KAB1650364.1"/>
    </source>
</evidence>
<dbReference type="InterPro" id="IPR039422">
    <property type="entry name" value="MarR/SlyA-like"/>
</dbReference>
<reference evidence="7 8" key="1">
    <citation type="submission" date="2019-09" db="EMBL/GenBank/DDBJ databases">
        <title>Phylogeny of genus Pseudoclavibacter and closely related genus.</title>
        <authorList>
            <person name="Li Y."/>
        </authorList>
    </citation>
    <scope>NUCLEOTIDE SEQUENCE [LARGE SCALE GENOMIC DNA]</scope>
    <source>
        <strain evidence="7 8">EGI 60007</strain>
    </source>
</reference>
<dbReference type="AlphaFoldDB" id="A0A6H9WV30"/>
<organism evidence="7 8">
    <name type="scientific">Pseudoclavibacter endophyticus</name>
    <dbReference type="NCBI Taxonomy" id="1778590"/>
    <lineage>
        <taxon>Bacteria</taxon>
        <taxon>Bacillati</taxon>
        <taxon>Actinomycetota</taxon>
        <taxon>Actinomycetes</taxon>
        <taxon>Micrococcales</taxon>
        <taxon>Microbacteriaceae</taxon>
        <taxon>Pseudoclavibacter</taxon>
    </lineage>
</organism>
<dbReference type="PRINTS" id="PR00598">
    <property type="entry name" value="HTHMARR"/>
</dbReference>
<dbReference type="EMBL" id="WBJY01000001">
    <property type="protein sequence ID" value="KAB1650364.1"/>
    <property type="molecule type" value="Genomic_DNA"/>
</dbReference>
<proteinExistence type="predicted"/>
<keyword evidence="4" id="KW-0238">DNA-binding</keyword>
<dbReference type="Gene3D" id="1.10.10.10">
    <property type="entry name" value="Winged helix-like DNA-binding domain superfamily/Winged helix DNA-binding domain"/>
    <property type="match status" value="1"/>
</dbReference>